<evidence type="ECO:0000256" key="1">
    <source>
        <dbReference type="ARBA" id="ARBA00022723"/>
    </source>
</evidence>
<proteinExistence type="predicted"/>
<dbReference type="PROSITE" id="PS00028">
    <property type="entry name" value="ZINC_FINGER_C2H2_1"/>
    <property type="match status" value="2"/>
</dbReference>
<evidence type="ECO:0000256" key="5">
    <source>
        <dbReference type="PROSITE-ProRule" id="PRU00042"/>
    </source>
</evidence>
<keyword evidence="4" id="KW-0862">Zinc</keyword>
<keyword evidence="1" id="KW-0479">Metal-binding</keyword>
<dbReference type="Proteomes" id="UP000596742">
    <property type="component" value="Unassembled WGS sequence"/>
</dbReference>
<dbReference type="AlphaFoldDB" id="A0A8B6DMJ4"/>
<dbReference type="InterPro" id="IPR036236">
    <property type="entry name" value="Znf_C2H2_sf"/>
</dbReference>
<gene>
    <name evidence="7" type="ORF">MGAL_10B062901</name>
</gene>
<dbReference type="Pfam" id="PF00096">
    <property type="entry name" value="zf-C2H2"/>
    <property type="match status" value="1"/>
</dbReference>
<accession>A0A8B6DMJ4</accession>
<dbReference type="OrthoDB" id="6113849at2759"/>
<dbReference type="PROSITE" id="PS50157">
    <property type="entry name" value="ZINC_FINGER_C2H2_2"/>
    <property type="match status" value="1"/>
</dbReference>
<evidence type="ECO:0000256" key="2">
    <source>
        <dbReference type="ARBA" id="ARBA00022737"/>
    </source>
</evidence>
<keyword evidence="3 5" id="KW-0863">Zinc-finger</keyword>
<evidence type="ECO:0000313" key="7">
    <source>
        <dbReference type="EMBL" id="VDI22522.1"/>
    </source>
</evidence>
<protein>
    <recommendedName>
        <fullName evidence="6">C2H2-type domain-containing protein</fullName>
    </recommendedName>
</protein>
<dbReference type="PANTHER" id="PTHR24379:SF121">
    <property type="entry name" value="C2H2-TYPE DOMAIN-CONTAINING PROTEIN"/>
    <property type="match status" value="1"/>
</dbReference>
<evidence type="ECO:0000313" key="8">
    <source>
        <dbReference type="Proteomes" id="UP000596742"/>
    </source>
</evidence>
<name>A0A8B6DMJ4_MYTGA</name>
<comment type="caution">
    <text evidence="7">The sequence shown here is derived from an EMBL/GenBank/DDBJ whole genome shotgun (WGS) entry which is preliminary data.</text>
</comment>
<dbReference type="Gene3D" id="3.30.160.60">
    <property type="entry name" value="Classic Zinc Finger"/>
    <property type="match status" value="2"/>
</dbReference>
<organism evidence="7 8">
    <name type="scientific">Mytilus galloprovincialis</name>
    <name type="common">Mediterranean mussel</name>
    <dbReference type="NCBI Taxonomy" id="29158"/>
    <lineage>
        <taxon>Eukaryota</taxon>
        <taxon>Metazoa</taxon>
        <taxon>Spiralia</taxon>
        <taxon>Lophotrochozoa</taxon>
        <taxon>Mollusca</taxon>
        <taxon>Bivalvia</taxon>
        <taxon>Autobranchia</taxon>
        <taxon>Pteriomorphia</taxon>
        <taxon>Mytilida</taxon>
        <taxon>Mytiloidea</taxon>
        <taxon>Mytilidae</taxon>
        <taxon>Mytilinae</taxon>
        <taxon>Mytilus</taxon>
    </lineage>
</organism>
<dbReference type="GO" id="GO:0008270">
    <property type="term" value="F:zinc ion binding"/>
    <property type="evidence" value="ECO:0007669"/>
    <property type="project" value="UniProtKB-KW"/>
</dbReference>
<keyword evidence="8" id="KW-1185">Reference proteome</keyword>
<dbReference type="InterPro" id="IPR013087">
    <property type="entry name" value="Znf_C2H2_type"/>
</dbReference>
<dbReference type="SUPFAM" id="SSF57667">
    <property type="entry name" value="beta-beta-alpha zinc fingers"/>
    <property type="match status" value="3"/>
</dbReference>
<evidence type="ECO:0000256" key="3">
    <source>
        <dbReference type="ARBA" id="ARBA00022771"/>
    </source>
</evidence>
<keyword evidence="2" id="KW-0677">Repeat</keyword>
<feature type="domain" description="C2H2-type" evidence="6">
    <location>
        <begin position="37"/>
        <end position="65"/>
    </location>
</feature>
<dbReference type="Pfam" id="PF13912">
    <property type="entry name" value="zf-C2H2_6"/>
    <property type="match status" value="1"/>
</dbReference>
<evidence type="ECO:0000259" key="6">
    <source>
        <dbReference type="PROSITE" id="PS50157"/>
    </source>
</evidence>
<reference evidence="7" key="1">
    <citation type="submission" date="2018-11" db="EMBL/GenBank/DDBJ databases">
        <authorList>
            <person name="Alioto T."/>
            <person name="Alioto T."/>
        </authorList>
    </citation>
    <scope>NUCLEOTIDE SEQUENCE</scope>
</reference>
<sequence length="152" mass="17776">MADDDRQYFQCDQCTYQTPNRKTFANHMNSHNNVRNYICDQCDARFVTMTVLIGHQKHKHSTKDQHKVCSQCGYRAKTNSSLNLHIRVQHQLKGIKPYKCDYCDFRCATGGNCRKHIMGKHKGSPVHYTCDKEYLEKARNERKAGNTNQLFE</sequence>
<dbReference type="PANTHER" id="PTHR24379">
    <property type="entry name" value="KRAB AND ZINC FINGER DOMAIN-CONTAINING"/>
    <property type="match status" value="1"/>
</dbReference>
<dbReference type="EMBL" id="UYJE01003798">
    <property type="protein sequence ID" value="VDI22522.1"/>
    <property type="molecule type" value="Genomic_DNA"/>
</dbReference>
<dbReference type="SMART" id="SM00355">
    <property type="entry name" value="ZnF_C2H2"/>
    <property type="match status" value="4"/>
</dbReference>
<evidence type="ECO:0000256" key="4">
    <source>
        <dbReference type="ARBA" id="ARBA00022833"/>
    </source>
</evidence>